<dbReference type="InterPro" id="IPR029047">
    <property type="entry name" value="HSP70_peptide-bd_sf"/>
</dbReference>
<keyword evidence="5" id="KW-1185">Reference proteome</keyword>
<evidence type="ECO:0000256" key="2">
    <source>
        <dbReference type="ARBA" id="ARBA00022840"/>
    </source>
</evidence>
<dbReference type="InterPro" id="IPR043129">
    <property type="entry name" value="ATPase_NBD"/>
</dbReference>
<name>A0A1E1MCA8_RHYSE</name>
<dbReference type="GO" id="GO:0140662">
    <property type="term" value="F:ATP-dependent protein folding chaperone"/>
    <property type="evidence" value="ECO:0007669"/>
    <property type="project" value="InterPro"/>
</dbReference>
<keyword evidence="2" id="KW-0067">ATP-binding</keyword>
<dbReference type="Gene3D" id="2.60.34.10">
    <property type="entry name" value="Substrate Binding Domain Of DNAk, Chain A, domain 1"/>
    <property type="match status" value="1"/>
</dbReference>
<dbReference type="SUPFAM" id="SSF100920">
    <property type="entry name" value="Heat shock protein 70kD (HSP70), peptide-binding domain"/>
    <property type="match status" value="1"/>
</dbReference>
<accession>A0A1E1MCA8</accession>
<dbReference type="Gene3D" id="3.30.420.40">
    <property type="match status" value="3"/>
</dbReference>
<evidence type="ECO:0000256" key="3">
    <source>
        <dbReference type="SAM" id="Phobius"/>
    </source>
</evidence>
<evidence type="ECO:0000313" key="5">
    <source>
        <dbReference type="Proteomes" id="UP000177625"/>
    </source>
</evidence>
<keyword evidence="3" id="KW-0812">Transmembrane</keyword>
<proteinExistence type="predicted"/>
<dbReference type="GO" id="GO:0005524">
    <property type="term" value="F:ATP binding"/>
    <property type="evidence" value="ECO:0007669"/>
    <property type="project" value="UniProtKB-KW"/>
</dbReference>
<dbReference type="AlphaFoldDB" id="A0A1E1MCA8"/>
<gene>
    <name evidence="4" type="ORF">RSE6_07219</name>
</gene>
<keyword evidence="1" id="KW-0547">Nucleotide-binding</keyword>
<evidence type="ECO:0000256" key="1">
    <source>
        <dbReference type="ARBA" id="ARBA00022741"/>
    </source>
</evidence>
<keyword evidence="3" id="KW-0472">Membrane</keyword>
<dbReference type="Proteomes" id="UP000177625">
    <property type="component" value="Unassembled WGS sequence"/>
</dbReference>
<feature type="transmembrane region" description="Helical" evidence="3">
    <location>
        <begin position="12"/>
        <end position="33"/>
    </location>
</feature>
<keyword evidence="3" id="KW-1133">Transmembrane helix</keyword>
<organism evidence="4 5">
    <name type="scientific">Rhynchosporium secalis</name>
    <name type="common">Barley scald fungus</name>
    <dbReference type="NCBI Taxonomy" id="38038"/>
    <lineage>
        <taxon>Eukaryota</taxon>
        <taxon>Fungi</taxon>
        <taxon>Dikarya</taxon>
        <taxon>Ascomycota</taxon>
        <taxon>Pezizomycotina</taxon>
        <taxon>Leotiomycetes</taxon>
        <taxon>Helotiales</taxon>
        <taxon>Ploettnerulaceae</taxon>
        <taxon>Rhynchosporium</taxon>
    </lineage>
</organism>
<dbReference type="InterPro" id="IPR013126">
    <property type="entry name" value="Hsp_70_fam"/>
</dbReference>
<reference evidence="5" key="1">
    <citation type="submission" date="2016-03" db="EMBL/GenBank/DDBJ databases">
        <authorList>
            <person name="Guldener U."/>
        </authorList>
    </citation>
    <scope>NUCLEOTIDE SEQUENCE [LARGE SCALE GENOMIC DNA]</scope>
</reference>
<protein>
    <submittedName>
        <fullName evidence="4">Uncharacterized protein</fullName>
    </submittedName>
</protein>
<dbReference type="Pfam" id="PF00012">
    <property type="entry name" value="HSP70"/>
    <property type="match status" value="2"/>
</dbReference>
<dbReference type="SUPFAM" id="SSF53067">
    <property type="entry name" value="Actin-like ATPase domain"/>
    <property type="match status" value="1"/>
</dbReference>
<sequence>MQLPQQVEIPLPALTGLHVYVIFAVVILLAIWLEDLNSKGVVFSASKARPIRDPTIALALGRSYSSVATFRDHVFETVIGEQGHSKIPSCVRFPQFGPPVLVFEAGDRLKYDESGTTVRDLSFLFGREWSDPELQPAIQNLPHDVMAKEAQVVVNAPLDATDTSFGVEEILAFHLTHLKNITEGDSKAISEAYHVDRIARRREIGEEGVADYFLIYQINNEGSRLSVECSLRRDRHTIGFLDDGFDLWNCHLSSDFEWSSNTSIALVERLLKTVQIQKRNITGIIVSGDSPHIDTLKSTLENFFVGKKILKDEEDSFRDDQAILCGAALIAYDLSDEFDHIFPYTIDTTVFDIGIQTQGEEFSKIFLEAIPIPKMEVRVVTTTTNDHGNAVINVYEGRSLVASEKRLLGSTEFDELSVGPKVEVEVEMIFVLDAYGALIFEGTEKKSMVRKEAVLKVSTTLDW</sequence>
<evidence type="ECO:0000313" key="4">
    <source>
        <dbReference type="EMBL" id="CZT46736.1"/>
    </source>
</evidence>
<dbReference type="EMBL" id="FJVC01000260">
    <property type="protein sequence ID" value="CZT46736.1"/>
    <property type="molecule type" value="Genomic_DNA"/>
</dbReference>
<dbReference type="PANTHER" id="PTHR19375">
    <property type="entry name" value="HEAT SHOCK PROTEIN 70KDA"/>
    <property type="match status" value="1"/>
</dbReference>